<sequence length="137" mass="14626">MADQSTDSPAVVATRSRSLRWIGLVTAVVVIGGVVAAALVWQANRGALTEGNAQRECRSALERDAESRGEMMSDAASFTVDGIELEQTRKTAVGYSIDATVNYTLALAGPEKFPSSLRFTCEVLRTEDGLTASLTDR</sequence>
<keyword evidence="1" id="KW-1133">Transmembrane helix</keyword>
<keyword evidence="1" id="KW-0472">Membrane</keyword>
<feature type="transmembrane region" description="Helical" evidence="1">
    <location>
        <begin position="21"/>
        <end position="41"/>
    </location>
</feature>
<organism evidence="2 3">
    <name type="scientific">Asanoa hainanensis</name>
    <dbReference type="NCBI Taxonomy" id="560556"/>
    <lineage>
        <taxon>Bacteria</taxon>
        <taxon>Bacillati</taxon>
        <taxon>Actinomycetota</taxon>
        <taxon>Actinomycetes</taxon>
        <taxon>Micromonosporales</taxon>
        <taxon>Micromonosporaceae</taxon>
        <taxon>Asanoa</taxon>
    </lineage>
</organism>
<dbReference type="OrthoDB" id="3391616at2"/>
<dbReference type="EMBL" id="FZPH01000002">
    <property type="protein sequence ID" value="SNS94089.1"/>
    <property type="molecule type" value="Genomic_DNA"/>
</dbReference>
<dbReference type="Proteomes" id="UP000198362">
    <property type="component" value="Unassembled WGS sequence"/>
</dbReference>
<reference evidence="2 3" key="1">
    <citation type="submission" date="2017-06" db="EMBL/GenBank/DDBJ databases">
        <authorList>
            <person name="Kim H.J."/>
            <person name="Triplett B.A."/>
        </authorList>
    </citation>
    <scope>NUCLEOTIDE SEQUENCE [LARGE SCALE GENOMIC DNA]</scope>
    <source>
        <strain evidence="2 3">CGMCC 4.5593</strain>
    </source>
</reference>
<evidence type="ECO:0000313" key="3">
    <source>
        <dbReference type="Proteomes" id="UP000198362"/>
    </source>
</evidence>
<accession>A0A239IKL8</accession>
<protein>
    <submittedName>
        <fullName evidence="2">Uncharacterized protein</fullName>
    </submittedName>
</protein>
<dbReference type="RefSeq" id="WP_089245502.1">
    <property type="nucleotide sequence ID" value="NZ_FZPH01000002.1"/>
</dbReference>
<name>A0A239IKL8_9ACTN</name>
<proteinExistence type="predicted"/>
<keyword evidence="3" id="KW-1185">Reference proteome</keyword>
<gene>
    <name evidence="2" type="ORF">SAMN05421812_102442</name>
</gene>
<evidence type="ECO:0000313" key="2">
    <source>
        <dbReference type="EMBL" id="SNS94089.1"/>
    </source>
</evidence>
<evidence type="ECO:0000256" key="1">
    <source>
        <dbReference type="SAM" id="Phobius"/>
    </source>
</evidence>
<dbReference type="AlphaFoldDB" id="A0A239IKL8"/>
<keyword evidence="1" id="KW-0812">Transmembrane</keyword>